<accession>H2XNU3</accession>
<name>H2XNU3_CIOIN</name>
<reference evidence="2" key="1">
    <citation type="journal article" date="2002" name="Science">
        <title>The draft genome of Ciona intestinalis: insights into chordate and vertebrate origins.</title>
        <authorList>
            <person name="Dehal P."/>
            <person name="Satou Y."/>
            <person name="Campbell R.K."/>
            <person name="Chapman J."/>
            <person name="Degnan B."/>
            <person name="De Tomaso A."/>
            <person name="Davidson B."/>
            <person name="Di Gregorio A."/>
            <person name="Gelpke M."/>
            <person name="Goodstein D.M."/>
            <person name="Harafuji N."/>
            <person name="Hastings K.E."/>
            <person name="Ho I."/>
            <person name="Hotta K."/>
            <person name="Huang W."/>
            <person name="Kawashima T."/>
            <person name="Lemaire P."/>
            <person name="Martinez D."/>
            <person name="Meinertzhagen I.A."/>
            <person name="Necula S."/>
            <person name="Nonaka M."/>
            <person name="Putnam N."/>
            <person name="Rash S."/>
            <person name="Saiga H."/>
            <person name="Satake M."/>
            <person name="Terry A."/>
            <person name="Yamada L."/>
            <person name="Wang H.G."/>
            <person name="Awazu S."/>
            <person name="Azumi K."/>
            <person name="Boore J."/>
            <person name="Branno M."/>
            <person name="Chin-Bow S."/>
            <person name="DeSantis R."/>
            <person name="Doyle S."/>
            <person name="Francino P."/>
            <person name="Keys D.N."/>
            <person name="Haga S."/>
            <person name="Hayashi H."/>
            <person name="Hino K."/>
            <person name="Imai K.S."/>
            <person name="Inaba K."/>
            <person name="Kano S."/>
            <person name="Kobayashi K."/>
            <person name="Kobayashi M."/>
            <person name="Lee B.I."/>
            <person name="Makabe K.W."/>
            <person name="Manohar C."/>
            <person name="Matassi G."/>
            <person name="Medina M."/>
            <person name="Mochizuki Y."/>
            <person name="Mount S."/>
            <person name="Morishita T."/>
            <person name="Miura S."/>
            <person name="Nakayama A."/>
            <person name="Nishizaka S."/>
            <person name="Nomoto H."/>
            <person name="Ohta F."/>
            <person name="Oishi K."/>
            <person name="Rigoutsos I."/>
            <person name="Sano M."/>
            <person name="Sasaki A."/>
            <person name="Sasakura Y."/>
            <person name="Shoguchi E."/>
            <person name="Shin-i T."/>
            <person name="Spagnuolo A."/>
            <person name="Stainier D."/>
            <person name="Suzuki M.M."/>
            <person name="Tassy O."/>
            <person name="Takatori N."/>
            <person name="Tokuoka M."/>
            <person name="Yagi K."/>
            <person name="Yoshizaki F."/>
            <person name="Wada S."/>
            <person name="Zhang C."/>
            <person name="Hyatt P.D."/>
            <person name="Larimer F."/>
            <person name="Detter C."/>
            <person name="Doggett N."/>
            <person name="Glavina T."/>
            <person name="Hawkins T."/>
            <person name="Richardson P."/>
            <person name="Lucas S."/>
            <person name="Kohara Y."/>
            <person name="Levine M."/>
            <person name="Satoh N."/>
            <person name="Rokhsar D.S."/>
        </authorList>
    </citation>
    <scope>NUCLEOTIDE SEQUENCE [LARGE SCALE GENOMIC DNA]</scope>
</reference>
<dbReference type="HOGENOM" id="CLU_3413035_0_0_1"/>
<dbReference type="EMBL" id="EAAA01002004">
    <property type="status" value="NOT_ANNOTATED_CDS"/>
    <property type="molecule type" value="Genomic_DNA"/>
</dbReference>
<dbReference type="EMBL" id="EAAA01002003">
    <property type="status" value="NOT_ANNOTATED_CDS"/>
    <property type="molecule type" value="Genomic_DNA"/>
</dbReference>
<sequence>MHKIPNSKLKVVEVLTLAELCINIPDFC</sequence>
<proteinExistence type="predicted"/>
<reference evidence="1" key="3">
    <citation type="submission" date="2025-08" db="UniProtKB">
        <authorList>
            <consortium name="Ensembl"/>
        </authorList>
    </citation>
    <scope>IDENTIFICATION</scope>
</reference>
<dbReference type="Ensembl" id="ENSCINT00000033161.1">
    <property type="protein sequence ID" value="ENSCINP00000031326.1"/>
    <property type="gene ID" value="ENSCING00000024213.1"/>
</dbReference>
<dbReference type="AlphaFoldDB" id="H2XNU3"/>
<reference evidence="1" key="4">
    <citation type="submission" date="2025-09" db="UniProtKB">
        <authorList>
            <consortium name="Ensembl"/>
        </authorList>
    </citation>
    <scope>IDENTIFICATION</scope>
</reference>
<protein>
    <submittedName>
        <fullName evidence="1">Uncharacterized protein</fullName>
    </submittedName>
</protein>
<dbReference type="InParanoid" id="H2XNU3"/>
<keyword evidence="2" id="KW-1185">Reference proteome</keyword>
<evidence type="ECO:0000313" key="2">
    <source>
        <dbReference type="Proteomes" id="UP000008144"/>
    </source>
</evidence>
<evidence type="ECO:0000313" key="1">
    <source>
        <dbReference type="Ensembl" id="ENSCINP00000031326.1"/>
    </source>
</evidence>
<organism evidence="1 2">
    <name type="scientific">Ciona intestinalis</name>
    <name type="common">Transparent sea squirt</name>
    <name type="synonym">Ascidia intestinalis</name>
    <dbReference type="NCBI Taxonomy" id="7719"/>
    <lineage>
        <taxon>Eukaryota</taxon>
        <taxon>Metazoa</taxon>
        <taxon>Chordata</taxon>
        <taxon>Tunicata</taxon>
        <taxon>Ascidiacea</taxon>
        <taxon>Phlebobranchia</taxon>
        <taxon>Cionidae</taxon>
        <taxon>Ciona</taxon>
    </lineage>
</organism>
<reference evidence="1" key="2">
    <citation type="journal article" date="2008" name="Genome Biol.">
        <title>Improved genome assembly and evidence-based global gene model set for the chordate Ciona intestinalis: new insight into intron and operon populations.</title>
        <authorList>
            <person name="Satou Y."/>
            <person name="Mineta K."/>
            <person name="Ogasawara M."/>
            <person name="Sasakura Y."/>
            <person name="Shoguchi E."/>
            <person name="Ueno K."/>
            <person name="Yamada L."/>
            <person name="Matsumoto J."/>
            <person name="Wasserscheid J."/>
            <person name="Dewar K."/>
            <person name="Wiley G.B."/>
            <person name="Macmil S.L."/>
            <person name="Roe B.A."/>
            <person name="Zeller R.W."/>
            <person name="Hastings K.E."/>
            <person name="Lemaire P."/>
            <person name="Lindquist E."/>
            <person name="Endo T."/>
            <person name="Hotta K."/>
            <person name="Inaba K."/>
        </authorList>
    </citation>
    <scope>NUCLEOTIDE SEQUENCE [LARGE SCALE GENOMIC DNA]</scope>
    <source>
        <strain evidence="1">wild type</strain>
    </source>
</reference>
<dbReference type="Proteomes" id="UP000008144">
    <property type="component" value="Chromosome 4"/>
</dbReference>